<dbReference type="EMBL" id="BOVK01000015">
    <property type="protein sequence ID" value="GIQ68502.1"/>
    <property type="molecule type" value="Genomic_DNA"/>
</dbReference>
<dbReference type="Proteomes" id="UP000677918">
    <property type="component" value="Unassembled WGS sequence"/>
</dbReference>
<comment type="caution">
    <text evidence="2">The sequence shown here is derived from an EMBL/GenBank/DDBJ whole genome shotgun (WGS) entry which is preliminary data.</text>
</comment>
<dbReference type="Gene3D" id="1.20.1090.10">
    <property type="entry name" value="Dehydroquinate synthase-like - alpha domain"/>
    <property type="match status" value="1"/>
</dbReference>
<gene>
    <name evidence="2" type="ORF">XYCOK13_13260</name>
</gene>
<dbReference type="InterPro" id="IPR056798">
    <property type="entry name" value="ADH_Fe_C"/>
</dbReference>
<organism evidence="2 3">
    <name type="scientific">Xylanibacillus composti</name>
    <dbReference type="NCBI Taxonomy" id="1572762"/>
    <lineage>
        <taxon>Bacteria</taxon>
        <taxon>Bacillati</taxon>
        <taxon>Bacillota</taxon>
        <taxon>Bacilli</taxon>
        <taxon>Bacillales</taxon>
        <taxon>Paenibacillaceae</taxon>
        <taxon>Xylanibacillus</taxon>
    </lineage>
</organism>
<dbReference type="SUPFAM" id="SSF56796">
    <property type="entry name" value="Dehydroquinate synthase-like"/>
    <property type="match status" value="1"/>
</dbReference>
<evidence type="ECO:0000259" key="1">
    <source>
        <dbReference type="Pfam" id="PF25137"/>
    </source>
</evidence>
<evidence type="ECO:0000313" key="2">
    <source>
        <dbReference type="EMBL" id="GIQ68502.1"/>
    </source>
</evidence>
<name>A0A8J4H2Y9_9BACL</name>
<dbReference type="AlphaFoldDB" id="A0A8J4H2Y9"/>
<reference evidence="2" key="1">
    <citation type="submission" date="2021-04" db="EMBL/GenBank/DDBJ databases">
        <title>Draft genome sequence of Xylanibacillus composti strain K13.</title>
        <authorList>
            <person name="Uke A."/>
            <person name="Chhe C."/>
            <person name="Baramee S."/>
            <person name="Kosugi A."/>
        </authorList>
    </citation>
    <scope>NUCLEOTIDE SEQUENCE</scope>
    <source>
        <strain evidence="2">K13</strain>
    </source>
</reference>
<proteinExistence type="predicted"/>
<feature type="domain" description="Fe-containing alcohol dehydrogenase-like C-terminal" evidence="1">
    <location>
        <begin position="2"/>
        <end position="63"/>
    </location>
</feature>
<protein>
    <recommendedName>
        <fullName evidence="1">Fe-containing alcohol dehydrogenase-like C-terminal domain-containing protein</fullName>
    </recommendedName>
</protein>
<dbReference type="Pfam" id="PF25137">
    <property type="entry name" value="ADH_Fe_C"/>
    <property type="match status" value="1"/>
</dbReference>
<keyword evidence="3" id="KW-1185">Reference proteome</keyword>
<evidence type="ECO:0000313" key="3">
    <source>
        <dbReference type="Proteomes" id="UP000677918"/>
    </source>
</evidence>
<sequence length="67" mass="7612">MAIRKLNAALGIPEKFQDLGIPPEQFEAKVDYLADRAFEDQCTTANPKMPLVTELADIYRNAYYGKF</sequence>
<accession>A0A8J4H2Y9</accession>